<dbReference type="EMBL" id="JBBPBN010000008">
    <property type="protein sequence ID" value="KAK9032927.1"/>
    <property type="molecule type" value="Genomic_DNA"/>
</dbReference>
<evidence type="ECO:0000313" key="1">
    <source>
        <dbReference type="EMBL" id="KAK9032927.1"/>
    </source>
</evidence>
<proteinExistence type="predicted"/>
<reference evidence="1 2" key="1">
    <citation type="journal article" date="2024" name="G3 (Bethesda)">
        <title>Genome assembly of Hibiscus sabdariffa L. provides insights into metabolisms of medicinal natural products.</title>
        <authorList>
            <person name="Kim T."/>
        </authorList>
    </citation>
    <scope>NUCLEOTIDE SEQUENCE [LARGE SCALE GENOMIC DNA]</scope>
    <source>
        <strain evidence="1">TK-2024</strain>
        <tissue evidence="1">Old leaves</tissue>
    </source>
</reference>
<keyword evidence="2" id="KW-1185">Reference proteome</keyword>
<sequence length="164" mass="17573">MDNSVDVVPLVEGSSVAVASHALDNTSGTHRALSIQENSGTGKGLILDDRNFGRGKGIKEVNPKGLRIRKAVGVHSPHRVLMSDWVQSTSNQLQAVVDSSQGRVDDVSAMEEDGQEVESPRQLLGSGNAFFGGVGFNDKGVEVENNLCSCFLLFVLMNCLFLEL</sequence>
<name>A0ABR2T6C0_9ROSI</name>
<gene>
    <name evidence="1" type="ORF">V6N11_017969</name>
</gene>
<accession>A0ABR2T6C0</accession>
<dbReference type="Proteomes" id="UP001396334">
    <property type="component" value="Unassembled WGS sequence"/>
</dbReference>
<comment type="caution">
    <text evidence="1">The sequence shown here is derived from an EMBL/GenBank/DDBJ whole genome shotgun (WGS) entry which is preliminary data.</text>
</comment>
<organism evidence="1 2">
    <name type="scientific">Hibiscus sabdariffa</name>
    <name type="common">roselle</name>
    <dbReference type="NCBI Taxonomy" id="183260"/>
    <lineage>
        <taxon>Eukaryota</taxon>
        <taxon>Viridiplantae</taxon>
        <taxon>Streptophyta</taxon>
        <taxon>Embryophyta</taxon>
        <taxon>Tracheophyta</taxon>
        <taxon>Spermatophyta</taxon>
        <taxon>Magnoliopsida</taxon>
        <taxon>eudicotyledons</taxon>
        <taxon>Gunneridae</taxon>
        <taxon>Pentapetalae</taxon>
        <taxon>rosids</taxon>
        <taxon>malvids</taxon>
        <taxon>Malvales</taxon>
        <taxon>Malvaceae</taxon>
        <taxon>Malvoideae</taxon>
        <taxon>Hibiscus</taxon>
    </lineage>
</organism>
<protein>
    <submittedName>
        <fullName evidence="1">Uncharacterized protein</fullName>
    </submittedName>
</protein>
<evidence type="ECO:0000313" key="2">
    <source>
        <dbReference type="Proteomes" id="UP001396334"/>
    </source>
</evidence>